<evidence type="ECO:0000256" key="4">
    <source>
        <dbReference type="ARBA" id="ARBA00022692"/>
    </source>
</evidence>
<evidence type="ECO:0000256" key="11">
    <source>
        <dbReference type="ARBA" id="ARBA00023157"/>
    </source>
</evidence>
<keyword evidence="4 15" id="KW-0812">Transmembrane</keyword>
<evidence type="ECO:0000256" key="7">
    <source>
        <dbReference type="ARBA" id="ARBA00022970"/>
    </source>
</evidence>
<evidence type="ECO:0000256" key="12">
    <source>
        <dbReference type="ARBA" id="ARBA00023180"/>
    </source>
</evidence>
<comment type="similarity">
    <text evidence="14">Belongs to the amino acid/polyamine transporter 2 family. SLC38A9 subfamily.</text>
</comment>
<name>A0AAV2RVR2_MEGNR</name>
<dbReference type="GO" id="GO:0046872">
    <property type="term" value="F:metal ion binding"/>
    <property type="evidence" value="ECO:0007669"/>
    <property type="project" value="UniProtKB-KW"/>
</dbReference>
<sequence length="241" mass="27509">GTVAIGVMYIYVIAKSIQWGINIDFINKDSDSYVPLFKSTFMALSGSLSLAYFIHNCIITIMQGNRNQENNTRDLTIAYVLVAATYIPIALIFYTTFPLPKFCISDNFLDNFPPHNIALGVVRCFLLVQIMTVYPLIAMFVRNQLFTFFLGPGFSYSYRRTFCLNVLLLTVCVLVAIFYPRIGFIIRWIGAISGLAYVFVLPCVTYLVCLYKRDRLTWLQALFHGILIIIGILNFISQFFN</sequence>
<evidence type="ECO:0000256" key="10">
    <source>
        <dbReference type="ARBA" id="ARBA00023136"/>
    </source>
</evidence>
<organism evidence="17 18">
    <name type="scientific">Meganyctiphanes norvegica</name>
    <name type="common">Northern krill</name>
    <name type="synonym">Thysanopoda norvegica</name>
    <dbReference type="NCBI Taxonomy" id="48144"/>
    <lineage>
        <taxon>Eukaryota</taxon>
        <taxon>Metazoa</taxon>
        <taxon>Ecdysozoa</taxon>
        <taxon>Arthropoda</taxon>
        <taxon>Crustacea</taxon>
        <taxon>Multicrustacea</taxon>
        <taxon>Malacostraca</taxon>
        <taxon>Eumalacostraca</taxon>
        <taxon>Eucarida</taxon>
        <taxon>Euphausiacea</taxon>
        <taxon>Euphausiidae</taxon>
        <taxon>Meganyctiphanes</taxon>
    </lineage>
</organism>
<keyword evidence="11" id="KW-1015">Disulfide bond</keyword>
<keyword evidence="8 15" id="KW-1133">Transmembrane helix</keyword>
<dbReference type="GO" id="GO:0015179">
    <property type="term" value="F:L-amino acid transmembrane transporter activity"/>
    <property type="evidence" value="ECO:0007669"/>
    <property type="project" value="TreeGrafter"/>
</dbReference>
<keyword evidence="18" id="KW-1185">Reference proteome</keyword>
<feature type="transmembrane region" description="Helical" evidence="15">
    <location>
        <begin position="117"/>
        <end position="141"/>
    </location>
</feature>
<protein>
    <recommendedName>
        <fullName evidence="16">Amino acid transporter transmembrane domain-containing protein</fullName>
    </recommendedName>
</protein>
<keyword evidence="3" id="KW-0813">Transport</keyword>
<dbReference type="InterPro" id="IPR013057">
    <property type="entry name" value="AA_transpt_TM"/>
</dbReference>
<feature type="transmembrane region" description="Helical" evidence="15">
    <location>
        <begin position="36"/>
        <end position="54"/>
    </location>
</feature>
<comment type="caution">
    <text evidence="17">The sequence shown here is derived from an EMBL/GenBank/DDBJ whole genome shotgun (WGS) entry which is preliminary data.</text>
</comment>
<reference evidence="17 18" key="1">
    <citation type="submission" date="2024-05" db="EMBL/GenBank/DDBJ databases">
        <authorList>
            <person name="Wallberg A."/>
        </authorList>
    </citation>
    <scope>NUCLEOTIDE SEQUENCE [LARGE SCALE GENOMIC DNA]</scope>
</reference>
<proteinExistence type="inferred from homology"/>
<feature type="transmembrane region" description="Helical" evidence="15">
    <location>
        <begin position="75"/>
        <end position="97"/>
    </location>
</feature>
<feature type="transmembrane region" description="Helical" evidence="15">
    <location>
        <begin position="185"/>
        <end position="209"/>
    </location>
</feature>
<evidence type="ECO:0000256" key="13">
    <source>
        <dbReference type="ARBA" id="ARBA00023228"/>
    </source>
</evidence>
<dbReference type="PANTHER" id="PTHR22950">
    <property type="entry name" value="AMINO ACID TRANSPORTER"/>
    <property type="match status" value="1"/>
</dbReference>
<keyword evidence="6" id="KW-0967">Endosome</keyword>
<evidence type="ECO:0000256" key="6">
    <source>
        <dbReference type="ARBA" id="ARBA00022753"/>
    </source>
</evidence>
<feature type="domain" description="Amino acid transporter transmembrane" evidence="16">
    <location>
        <begin position="7"/>
        <end position="236"/>
    </location>
</feature>
<dbReference type="GO" id="GO:0005765">
    <property type="term" value="C:lysosomal membrane"/>
    <property type="evidence" value="ECO:0007669"/>
    <property type="project" value="UniProtKB-SubCell"/>
</dbReference>
<dbReference type="PANTHER" id="PTHR22950:SF244">
    <property type="entry name" value="NEUTRAL AMINO ACID TRANSPORTER 9"/>
    <property type="match status" value="1"/>
</dbReference>
<keyword evidence="9" id="KW-0915">Sodium</keyword>
<feature type="non-terminal residue" evidence="17">
    <location>
        <position position="1"/>
    </location>
</feature>
<dbReference type="GO" id="GO:0031902">
    <property type="term" value="C:late endosome membrane"/>
    <property type="evidence" value="ECO:0007669"/>
    <property type="project" value="UniProtKB-SubCell"/>
</dbReference>
<keyword evidence="12" id="KW-0325">Glycoprotein</keyword>
<feature type="transmembrane region" description="Helical" evidence="15">
    <location>
        <begin position="162"/>
        <end position="179"/>
    </location>
</feature>
<evidence type="ECO:0000256" key="3">
    <source>
        <dbReference type="ARBA" id="ARBA00022448"/>
    </source>
</evidence>
<evidence type="ECO:0000256" key="5">
    <source>
        <dbReference type="ARBA" id="ARBA00022723"/>
    </source>
</evidence>
<keyword evidence="13" id="KW-0458">Lysosome</keyword>
<keyword evidence="7" id="KW-0029">Amino-acid transport</keyword>
<dbReference type="EMBL" id="CAXKWB010030843">
    <property type="protein sequence ID" value="CAL4138599.1"/>
    <property type="molecule type" value="Genomic_DNA"/>
</dbReference>
<keyword evidence="5" id="KW-0479">Metal-binding</keyword>
<evidence type="ECO:0000256" key="14">
    <source>
        <dbReference type="ARBA" id="ARBA00038442"/>
    </source>
</evidence>
<evidence type="ECO:0000256" key="8">
    <source>
        <dbReference type="ARBA" id="ARBA00022989"/>
    </source>
</evidence>
<comment type="subcellular location">
    <subcellularLocation>
        <location evidence="1">Late endosome membrane</location>
        <topology evidence="1">Multi-pass membrane protein</topology>
    </subcellularLocation>
    <subcellularLocation>
        <location evidence="2">Lysosome membrane</location>
        <topology evidence="2">Multi-pass membrane protein</topology>
    </subcellularLocation>
</comment>
<evidence type="ECO:0000313" key="18">
    <source>
        <dbReference type="Proteomes" id="UP001497623"/>
    </source>
</evidence>
<evidence type="ECO:0000256" key="9">
    <source>
        <dbReference type="ARBA" id="ARBA00023053"/>
    </source>
</evidence>
<evidence type="ECO:0000259" key="16">
    <source>
        <dbReference type="Pfam" id="PF01490"/>
    </source>
</evidence>
<evidence type="ECO:0000256" key="15">
    <source>
        <dbReference type="SAM" id="Phobius"/>
    </source>
</evidence>
<keyword evidence="10 15" id="KW-0472">Membrane</keyword>
<feature type="transmembrane region" description="Helical" evidence="15">
    <location>
        <begin position="221"/>
        <end position="240"/>
    </location>
</feature>
<gene>
    <name evidence="17" type="ORF">MNOR_LOCUS28234</name>
</gene>
<accession>A0AAV2RVR2</accession>
<dbReference type="Pfam" id="PF01490">
    <property type="entry name" value="Aa_trans"/>
    <property type="match status" value="1"/>
</dbReference>
<evidence type="ECO:0000313" key="17">
    <source>
        <dbReference type="EMBL" id="CAL4138599.1"/>
    </source>
</evidence>
<evidence type="ECO:0000256" key="2">
    <source>
        <dbReference type="ARBA" id="ARBA00004155"/>
    </source>
</evidence>
<dbReference type="Proteomes" id="UP001497623">
    <property type="component" value="Unassembled WGS sequence"/>
</dbReference>
<dbReference type="AlphaFoldDB" id="A0AAV2RVR2"/>
<evidence type="ECO:0000256" key="1">
    <source>
        <dbReference type="ARBA" id="ARBA00004107"/>
    </source>
</evidence>